<dbReference type="InterPro" id="IPR017735">
    <property type="entry name" value="T6SS_FHA"/>
</dbReference>
<organism evidence="2 3">
    <name type="scientific">Pseudomonas poae</name>
    <dbReference type="NCBI Taxonomy" id="200451"/>
    <lineage>
        <taxon>Bacteria</taxon>
        <taxon>Pseudomonadati</taxon>
        <taxon>Pseudomonadota</taxon>
        <taxon>Gammaproteobacteria</taxon>
        <taxon>Pseudomonadales</taxon>
        <taxon>Pseudomonadaceae</taxon>
        <taxon>Pseudomonas</taxon>
    </lineage>
</organism>
<dbReference type="CDD" id="cd00060">
    <property type="entry name" value="FHA"/>
    <property type="match status" value="1"/>
</dbReference>
<dbReference type="InterPro" id="IPR046883">
    <property type="entry name" value="T6SS_FHA_C"/>
</dbReference>
<dbReference type="SUPFAM" id="SSF49879">
    <property type="entry name" value="SMAD/FHA domain"/>
    <property type="match status" value="1"/>
</dbReference>
<dbReference type="Proteomes" id="UP000594923">
    <property type="component" value="Chromosome"/>
</dbReference>
<proteinExistence type="predicted"/>
<gene>
    <name evidence="2" type="primary">tagH</name>
    <name evidence="2" type="ORF">IMF22_06915</name>
</gene>
<name>A0A7M1KKX4_9PSED</name>
<evidence type="ECO:0000313" key="3">
    <source>
        <dbReference type="Proteomes" id="UP000594923"/>
    </source>
</evidence>
<dbReference type="PROSITE" id="PS50006">
    <property type="entry name" value="FHA_DOMAIN"/>
    <property type="match status" value="1"/>
</dbReference>
<dbReference type="RefSeq" id="WP_197627691.1">
    <property type="nucleotide sequence ID" value="NZ_CP063073.1"/>
</dbReference>
<dbReference type="InterPro" id="IPR000253">
    <property type="entry name" value="FHA_dom"/>
</dbReference>
<dbReference type="EMBL" id="CP063073">
    <property type="protein sequence ID" value="QOQ76764.1"/>
    <property type="molecule type" value="Genomic_DNA"/>
</dbReference>
<feature type="domain" description="FHA" evidence="1">
    <location>
        <begin position="28"/>
        <end position="78"/>
    </location>
</feature>
<evidence type="ECO:0000259" key="1">
    <source>
        <dbReference type="PROSITE" id="PS50006"/>
    </source>
</evidence>
<evidence type="ECO:0000313" key="2">
    <source>
        <dbReference type="EMBL" id="QOQ76764.1"/>
    </source>
</evidence>
<dbReference type="NCBIfam" id="TIGR03354">
    <property type="entry name" value="VI_FHA"/>
    <property type="match status" value="1"/>
</dbReference>
<accession>A0A7M1KKX4</accession>
<dbReference type="Pfam" id="PF20232">
    <property type="entry name" value="T6SS_FHA_C"/>
    <property type="match status" value="1"/>
</dbReference>
<sequence length="479" mass="52382">MNLILLVKSYRDQPMPGEVICRFTEVGGSIGRGPDNDLTLDDPGKYISRVHARVELRGEQFYLTDTGSNPSLVNERPLGNGRERLLEAGDRLVIGDYALEVRLEQPAAPVPEDDALATRILPPLFVPPPPPVAAPLPPLEVPQPLLRDPQVVVPVVLHDDLAGARILEGHSLFDGAMPLSDPLGLNPSLTPVFRGTESDHVAPQMQAFNMPLWQAEPQVIPDDYDPLFGLSAGPTAARDLTVGVAVRRFDLPAMEVNDNEVLQKEPVAHEPIAGKPAPTLTASTGDNAVLQALLAGLGLPDLHTSRSPTELAQLVGEMLRAATGGTMDVLMARALTKRESHIDMTMIGAYSNNPLKFFPDADSALTQMLTSDSPAYMRPVKALNASFDDLKAHELAVIAGMRAALGAVVQRFDPARVEQRRTTHGALDKWMPARRKARLWDRLVERYEDLARDADEDLQRLFGELFSKAYEEQVARMRS</sequence>
<dbReference type="SMART" id="SM00240">
    <property type="entry name" value="FHA"/>
    <property type="match status" value="1"/>
</dbReference>
<dbReference type="InterPro" id="IPR008984">
    <property type="entry name" value="SMAD_FHA_dom_sf"/>
</dbReference>
<dbReference type="Gene3D" id="2.60.200.20">
    <property type="match status" value="1"/>
</dbReference>
<reference evidence="2 3" key="1">
    <citation type="submission" date="2020-10" db="EMBL/GenBank/DDBJ databases">
        <title>High quality whole genome sequence of Pseudomonas poae PMA22.</title>
        <authorList>
            <person name="Hernandez J.G."/>
            <person name="Rodriguez P."/>
            <person name="Cuevas C."/>
            <person name="de la Calle F."/>
            <person name="Galan B."/>
            <person name="Garcia J.L."/>
        </authorList>
    </citation>
    <scope>NUCLEOTIDE SEQUENCE [LARGE SCALE GENOMIC DNA]</scope>
    <source>
        <strain evidence="2 3">PMA22</strain>
    </source>
</reference>
<protein>
    <submittedName>
        <fullName evidence="2">Type VI secretion system-associated FHA domain protein TagH</fullName>
    </submittedName>
</protein>
<dbReference type="AlphaFoldDB" id="A0A7M1KKX4"/>
<dbReference type="Pfam" id="PF00498">
    <property type="entry name" value="FHA"/>
    <property type="match status" value="1"/>
</dbReference>